<evidence type="ECO:0000256" key="1">
    <source>
        <dbReference type="SAM" id="MobiDB-lite"/>
    </source>
</evidence>
<organism evidence="2 3">
    <name type="scientific">Liparis tanakae</name>
    <name type="common">Tanaka's snailfish</name>
    <dbReference type="NCBI Taxonomy" id="230148"/>
    <lineage>
        <taxon>Eukaryota</taxon>
        <taxon>Metazoa</taxon>
        <taxon>Chordata</taxon>
        <taxon>Craniata</taxon>
        <taxon>Vertebrata</taxon>
        <taxon>Euteleostomi</taxon>
        <taxon>Actinopterygii</taxon>
        <taxon>Neopterygii</taxon>
        <taxon>Teleostei</taxon>
        <taxon>Neoteleostei</taxon>
        <taxon>Acanthomorphata</taxon>
        <taxon>Eupercaria</taxon>
        <taxon>Perciformes</taxon>
        <taxon>Cottioidei</taxon>
        <taxon>Cottales</taxon>
        <taxon>Liparidae</taxon>
        <taxon>Liparis</taxon>
    </lineage>
</organism>
<evidence type="ECO:0000313" key="2">
    <source>
        <dbReference type="EMBL" id="TNN65316.1"/>
    </source>
</evidence>
<feature type="compositionally biased region" description="Polar residues" evidence="1">
    <location>
        <begin position="136"/>
        <end position="151"/>
    </location>
</feature>
<accession>A0A4Z2HHS8</accession>
<dbReference type="Proteomes" id="UP000314294">
    <property type="component" value="Unassembled WGS sequence"/>
</dbReference>
<protein>
    <submittedName>
        <fullName evidence="2">Uncharacterized protein</fullName>
    </submittedName>
</protein>
<sequence>MNSTLIVVQLQHSEDKGDMRCRISCSDDEAAVNKAMLPPAGRRTLLLSSQSIRDDAQWERTLKDSTNLTPVQMLSERPLPPTRFLLVHLVQMSCRPACRLLELLLPDPVSLPVSISSWSTEANPSIKCQVRGDNFSPPSETLGGSQCTHSGSPHYRL</sequence>
<dbReference type="EMBL" id="SRLO01000237">
    <property type="protein sequence ID" value="TNN65316.1"/>
    <property type="molecule type" value="Genomic_DNA"/>
</dbReference>
<reference evidence="2 3" key="1">
    <citation type="submission" date="2019-03" db="EMBL/GenBank/DDBJ databases">
        <title>First draft genome of Liparis tanakae, snailfish: a comprehensive survey of snailfish specific genes.</title>
        <authorList>
            <person name="Kim W."/>
            <person name="Song I."/>
            <person name="Jeong J.-H."/>
            <person name="Kim D."/>
            <person name="Kim S."/>
            <person name="Ryu S."/>
            <person name="Song J.Y."/>
            <person name="Lee S.K."/>
        </authorList>
    </citation>
    <scope>NUCLEOTIDE SEQUENCE [LARGE SCALE GENOMIC DNA]</scope>
    <source>
        <tissue evidence="2">Muscle</tissue>
    </source>
</reference>
<gene>
    <name evidence="2" type="ORF">EYF80_024470</name>
</gene>
<comment type="caution">
    <text evidence="2">The sequence shown here is derived from an EMBL/GenBank/DDBJ whole genome shotgun (WGS) entry which is preliminary data.</text>
</comment>
<dbReference type="AlphaFoldDB" id="A0A4Z2HHS8"/>
<feature type="region of interest" description="Disordered" evidence="1">
    <location>
        <begin position="130"/>
        <end position="157"/>
    </location>
</feature>
<keyword evidence="3" id="KW-1185">Reference proteome</keyword>
<proteinExistence type="predicted"/>
<evidence type="ECO:0000313" key="3">
    <source>
        <dbReference type="Proteomes" id="UP000314294"/>
    </source>
</evidence>
<name>A0A4Z2HHS8_9TELE</name>